<evidence type="ECO:0000259" key="1">
    <source>
        <dbReference type="PROSITE" id="PS51704"/>
    </source>
</evidence>
<protein>
    <submittedName>
        <fullName evidence="2">Glycerophosphodiester phosphodiesterase</fullName>
    </submittedName>
</protein>
<organism evidence="2 3">
    <name type="scientific">Microbulbifer pacificus</name>
    <dbReference type="NCBI Taxonomy" id="407164"/>
    <lineage>
        <taxon>Bacteria</taxon>
        <taxon>Pseudomonadati</taxon>
        <taxon>Pseudomonadota</taxon>
        <taxon>Gammaproteobacteria</taxon>
        <taxon>Cellvibrionales</taxon>
        <taxon>Microbulbiferaceae</taxon>
        <taxon>Microbulbifer</taxon>
    </lineage>
</organism>
<dbReference type="RefSeq" id="WP_318953148.1">
    <property type="nucleotide sequence ID" value="NZ_CP137555.1"/>
</dbReference>
<dbReference type="PROSITE" id="PS51704">
    <property type="entry name" value="GP_PDE"/>
    <property type="match status" value="1"/>
</dbReference>
<sequence>MLKRLLVLLLLGVVIFVGWRWLAARPAPDLGLQFPRPGSENNTGGFRRPLVIAHADDSGQGLYPGNTPVFLQQMAAMKVDVLEMDVHATADDELVLMHDDTVDRTTDGKGAIRDKTLQELRQLNVAYNWSQDGETYPYRENPQRILTVDEVFKTFPNYPMVIELKTPDPEAARALCRKLMAYNKSNQVIVSSFHQSAVDTLREECPHVATGAGSDEVKLFALATKLNAFRLLSPHYQALHIPIEYDGITLVDQSSVSQVQKRGVRVDVWTVNDEAEMRQLIDLGVDGIMTDRPDRLLQVIEDVKLMHEMDN</sequence>
<feature type="domain" description="GP-PDE" evidence="1">
    <location>
        <begin position="49"/>
        <end position="300"/>
    </location>
</feature>
<accession>A0ABZ0LCA3</accession>
<dbReference type="SUPFAM" id="SSF51695">
    <property type="entry name" value="PLC-like phosphodiesterases"/>
    <property type="match status" value="1"/>
</dbReference>
<dbReference type="InterPro" id="IPR030395">
    <property type="entry name" value="GP_PDE_dom"/>
</dbReference>
<dbReference type="Gene3D" id="3.20.20.190">
    <property type="entry name" value="Phosphatidylinositol (PI) phosphodiesterase"/>
    <property type="match status" value="1"/>
</dbReference>
<dbReference type="Proteomes" id="UP001302477">
    <property type="component" value="Chromosome"/>
</dbReference>
<proteinExistence type="predicted"/>
<dbReference type="CDD" id="cd08561">
    <property type="entry name" value="GDPD_cytoplasmic_ScUgpQ2_like"/>
    <property type="match status" value="1"/>
</dbReference>
<evidence type="ECO:0000313" key="2">
    <source>
        <dbReference type="EMBL" id="WOX04672.1"/>
    </source>
</evidence>
<dbReference type="Pfam" id="PF03009">
    <property type="entry name" value="GDPD"/>
    <property type="match status" value="1"/>
</dbReference>
<name>A0ABZ0LCA3_9GAMM</name>
<reference evidence="2 3" key="1">
    <citation type="submission" date="2023-10" db="EMBL/GenBank/DDBJ databases">
        <title>Description of Microbulbifer bruguierae sp. nov., isolated from the sediments of mangrove plant Bruguiera sexangula and comparative genomic analyses of the genus Microbulbifer.</title>
        <authorList>
            <person name="Long M."/>
        </authorList>
    </citation>
    <scope>NUCLEOTIDE SEQUENCE [LARGE SCALE GENOMIC DNA]</scope>
    <source>
        <strain evidence="2 3">SPO729</strain>
    </source>
</reference>
<dbReference type="InterPro" id="IPR017946">
    <property type="entry name" value="PLC-like_Pdiesterase_TIM-brl"/>
</dbReference>
<evidence type="ECO:0000313" key="3">
    <source>
        <dbReference type="Proteomes" id="UP001302477"/>
    </source>
</evidence>
<gene>
    <name evidence="2" type="ORF">R5R33_13105</name>
</gene>
<dbReference type="EMBL" id="CP137555">
    <property type="protein sequence ID" value="WOX04672.1"/>
    <property type="molecule type" value="Genomic_DNA"/>
</dbReference>
<keyword evidence="3" id="KW-1185">Reference proteome</keyword>
<dbReference type="PANTHER" id="PTHR46211">
    <property type="entry name" value="GLYCEROPHOSPHORYL DIESTER PHOSPHODIESTERASE"/>
    <property type="match status" value="1"/>
</dbReference>
<dbReference type="PANTHER" id="PTHR46211:SF14">
    <property type="entry name" value="GLYCEROPHOSPHODIESTER PHOSPHODIESTERASE"/>
    <property type="match status" value="1"/>
</dbReference>